<gene>
    <name evidence="14" type="ORF">BN381_50098</name>
</gene>
<keyword evidence="7 12" id="KW-1133">Transmembrane helix</keyword>
<organism evidence="14 15">
    <name type="scientific">Candidatus Neomicrothrix parvicella RN1</name>
    <dbReference type="NCBI Taxonomy" id="1229780"/>
    <lineage>
        <taxon>Bacteria</taxon>
        <taxon>Bacillati</taxon>
        <taxon>Actinomycetota</taxon>
        <taxon>Acidimicrobiia</taxon>
        <taxon>Acidimicrobiales</taxon>
        <taxon>Microthrixaceae</taxon>
        <taxon>Candidatus Neomicrothrix</taxon>
    </lineage>
</organism>
<dbReference type="eggNOG" id="COG0501">
    <property type="taxonomic scope" value="Bacteria"/>
</dbReference>
<comment type="cofactor">
    <cofactor evidence="10">
        <name>Zn(2+)</name>
        <dbReference type="ChEBI" id="CHEBI:29105"/>
    </cofactor>
    <text evidence="10">Binds 1 zinc ion per subunit.</text>
</comment>
<keyword evidence="15" id="KW-1185">Reference proteome</keyword>
<evidence type="ECO:0000256" key="7">
    <source>
        <dbReference type="ARBA" id="ARBA00022989"/>
    </source>
</evidence>
<evidence type="ECO:0000256" key="5">
    <source>
        <dbReference type="ARBA" id="ARBA00022801"/>
    </source>
</evidence>
<evidence type="ECO:0000256" key="10">
    <source>
        <dbReference type="RuleBase" id="RU003983"/>
    </source>
</evidence>
<evidence type="ECO:0000313" key="15">
    <source>
        <dbReference type="Proteomes" id="UP000018291"/>
    </source>
</evidence>
<name>R4Z629_9ACTN</name>
<dbReference type="OrthoDB" id="15218at2"/>
<dbReference type="Proteomes" id="UP000018291">
    <property type="component" value="Unassembled WGS sequence"/>
</dbReference>
<evidence type="ECO:0000256" key="1">
    <source>
        <dbReference type="ARBA" id="ARBA00022475"/>
    </source>
</evidence>
<proteinExistence type="inferred from homology"/>
<evidence type="ECO:0000256" key="11">
    <source>
        <dbReference type="SAM" id="MobiDB-lite"/>
    </source>
</evidence>
<keyword evidence="5 10" id="KW-0378">Hydrolase</keyword>
<keyword evidence="1" id="KW-1003">Cell membrane</keyword>
<evidence type="ECO:0000256" key="12">
    <source>
        <dbReference type="SAM" id="Phobius"/>
    </source>
</evidence>
<keyword evidence="9 12" id="KW-0472">Membrane</keyword>
<accession>R4Z629</accession>
<dbReference type="InterPro" id="IPR001915">
    <property type="entry name" value="Peptidase_M48"/>
</dbReference>
<dbReference type="GO" id="GO:0004222">
    <property type="term" value="F:metalloendopeptidase activity"/>
    <property type="evidence" value="ECO:0007669"/>
    <property type="project" value="InterPro"/>
</dbReference>
<dbReference type="Gene3D" id="3.30.2010.10">
    <property type="entry name" value="Metalloproteases ('zincins'), catalytic domain"/>
    <property type="match status" value="1"/>
</dbReference>
<keyword evidence="8 10" id="KW-0482">Metalloprotease</keyword>
<evidence type="ECO:0000256" key="3">
    <source>
        <dbReference type="ARBA" id="ARBA00022692"/>
    </source>
</evidence>
<dbReference type="InterPro" id="IPR050083">
    <property type="entry name" value="HtpX_protease"/>
</dbReference>
<dbReference type="Pfam" id="PF01435">
    <property type="entry name" value="Peptidase_M48"/>
    <property type="match status" value="1"/>
</dbReference>
<evidence type="ECO:0000259" key="13">
    <source>
        <dbReference type="Pfam" id="PF01435"/>
    </source>
</evidence>
<evidence type="ECO:0000256" key="6">
    <source>
        <dbReference type="ARBA" id="ARBA00022833"/>
    </source>
</evidence>
<evidence type="ECO:0000256" key="8">
    <source>
        <dbReference type="ARBA" id="ARBA00023049"/>
    </source>
</evidence>
<feature type="transmembrane region" description="Helical" evidence="12">
    <location>
        <begin position="45"/>
        <end position="64"/>
    </location>
</feature>
<dbReference type="PANTHER" id="PTHR43221">
    <property type="entry name" value="PROTEASE HTPX"/>
    <property type="match status" value="1"/>
</dbReference>
<reference evidence="14 15" key="1">
    <citation type="journal article" date="2013" name="ISME J.">
        <title>Metabolic model for the filamentous 'Candidatus Microthrix parvicella' based on genomic and metagenomic analyses.</title>
        <authorList>
            <person name="Jon McIlroy S."/>
            <person name="Kristiansen R."/>
            <person name="Albertsen M."/>
            <person name="Michael Karst S."/>
            <person name="Rossetti S."/>
            <person name="Lund Nielsen J."/>
            <person name="Tandoi V."/>
            <person name="James Seviour R."/>
            <person name="Nielsen P.H."/>
        </authorList>
    </citation>
    <scope>NUCLEOTIDE SEQUENCE [LARGE SCALE GENOMIC DNA]</scope>
    <source>
        <strain evidence="14 15">RN1</strain>
    </source>
</reference>
<comment type="caution">
    <text evidence="14">The sequence shown here is derived from an EMBL/GenBank/DDBJ whole genome shotgun (WGS) entry which is preliminary data.</text>
</comment>
<dbReference type="GO" id="GO:0006508">
    <property type="term" value="P:proteolysis"/>
    <property type="evidence" value="ECO:0007669"/>
    <property type="project" value="UniProtKB-KW"/>
</dbReference>
<sequence>MSVSQPPSGAPPALAPADGGPQRSLLTVPLDPVERRAMLEADVASMYRSTAAVLAVPVVIVALGLGLLKWWLGLLVLVVGFGAVVGVLAWRRAGAVTAVLNAMGARRLREGEYPRYSNLIEGLGMSSGVAEPRLYVVDDPGANAATVAIGDESCVVVTSGLLDAADRIALEAVLAQQVAHLSGGDAEAATAAFAFRTTVGWRHGLDRLLPARREELCDLNALDFTRYPPGMISALELVSKLGPAVAAADPSVAHFWMAAPDEFQVNNAAQVSIARRLALLVEL</sequence>
<dbReference type="EMBL" id="CANL01000045">
    <property type="protein sequence ID" value="CCM64956.1"/>
    <property type="molecule type" value="Genomic_DNA"/>
</dbReference>
<dbReference type="STRING" id="1229780.BN381_50098"/>
<feature type="region of interest" description="Disordered" evidence="11">
    <location>
        <begin position="1"/>
        <end position="24"/>
    </location>
</feature>
<dbReference type="AlphaFoldDB" id="R4Z629"/>
<evidence type="ECO:0000313" key="14">
    <source>
        <dbReference type="EMBL" id="CCM64956.1"/>
    </source>
</evidence>
<keyword evidence="6 10" id="KW-0862">Zinc</keyword>
<evidence type="ECO:0000256" key="9">
    <source>
        <dbReference type="ARBA" id="ARBA00023136"/>
    </source>
</evidence>
<keyword evidence="2 10" id="KW-0645">Protease</keyword>
<dbReference type="HOGENOM" id="CLU_982413_0_0_11"/>
<dbReference type="PANTHER" id="PTHR43221:SF2">
    <property type="entry name" value="PROTEASE HTPX HOMOLOG"/>
    <property type="match status" value="1"/>
</dbReference>
<keyword evidence="3 12" id="KW-0812">Transmembrane</keyword>
<dbReference type="RefSeq" id="WP_012229327.1">
    <property type="nucleotide sequence ID" value="NZ_HG422565.1"/>
</dbReference>
<evidence type="ECO:0000256" key="4">
    <source>
        <dbReference type="ARBA" id="ARBA00022723"/>
    </source>
</evidence>
<keyword evidence="4" id="KW-0479">Metal-binding</keyword>
<dbReference type="GO" id="GO:0046872">
    <property type="term" value="F:metal ion binding"/>
    <property type="evidence" value="ECO:0007669"/>
    <property type="project" value="UniProtKB-KW"/>
</dbReference>
<evidence type="ECO:0000256" key="2">
    <source>
        <dbReference type="ARBA" id="ARBA00022670"/>
    </source>
</evidence>
<feature type="domain" description="Peptidase M48" evidence="13">
    <location>
        <begin position="125"/>
        <end position="190"/>
    </location>
</feature>
<feature type="transmembrane region" description="Helical" evidence="12">
    <location>
        <begin position="70"/>
        <end position="90"/>
    </location>
</feature>
<protein>
    <recommendedName>
        <fullName evidence="13">Peptidase M48 domain-containing protein</fullName>
    </recommendedName>
</protein>
<comment type="similarity">
    <text evidence="10">Belongs to the peptidase M48 family.</text>
</comment>